<accession>A0A450WS24</accession>
<protein>
    <submittedName>
        <fullName evidence="2">Uncharacterized protein</fullName>
    </submittedName>
</protein>
<proteinExistence type="predicted"/>
<feature type="compositionally biased region" description="Basic residues" evidence="1">
    <location>
        <begin position="83"/>
        <end position="94"/>
    </location>
</feature>
<evidence type="ECO:0000256" key="1">
    <source>
        <dbReference type="SAM" id="MobiDB-lite"/>
    </source>
</evidence>
<organism evidence="2">
    <name type="scientific">Candidatus Kentrum sp. LPFa</name>
    <dbReference type="NCBI Taxonomy" id="2126335"/>
    <lineage>
        <taxon>Bacteria</taxon>
        <taxon>Pseudomonadati</taxon>
        <taxon>Pseudomonadota</taxon>
        <taxon>Gammaproteobacteria</taxon>
        <taxon>Candidatus Kentrum</taxon>
    </lineage>
</organism>
<feature type="region of interest" description="Disordered" evidence="1">
    <location>
        <begin position="83"/>
        <end position="103"/>
    </location>
</feature>
<sequence length="201" mass="22345">MTQNGLLKIQPQYATLTLQAGAAVLDMPCKGMQINILSDATQIKFPSACRGKVLKIIVDNRQYQTTLQQGKADLIPIEPRTSVKRKTQKHKSSPRKIAVPRSSSVPTIELGDWAYEKTARSKATHQQASAICRNLRMQLPLHDALSKSEGLSVLSISPSGEWGDAVNKHEAFMVRATPRGGDYRVIYKNHPLPFRCARKIK</sequence>
<evidence type="ECO:0000313" key="2">
    <source>
        <dbReference type="EMBL" id="VFK19794.1"/>
    </source>
</evidence>
<name>A0A450WS24_9GAMM</name>
<dbReference type="EMBL" id="CAADFM010000237">
    <property type="protein sequence ID" value="VFK19794.1"/>
    <property type="molecule type" value="Genomic_DNA"/>
</dbReference>
<reference evidence="2" key="1">
    <citation type="submission" date="2019-02" db="EMBL/GenBank/DDBJ databases">
        <authorList>
            <person name="Gruber-Vodicka R. H."/>
            <person name="Seah K. B. B."/>
        </authorList>
    </citation>
    <scope>NUCLEOTIDE SEQUENCE</scope>
    <source>
        <strain evidence="2">BECK_S312</strain>
    </source>
</reference>
<gene>
    <name evidence="2" type="ORF">BECKLPF1236A_GA0070988_102374</name>
</gene>
<dbReference type="AlphaFoldDB" id="A0A450WS24"/>